<keyword evidence="3" id="KW-1185">Reference proteome</keyword>
<organism evidence="2 3">
    <name type="scientific">Megalurothrips usitatus</name>
    <name type="common">bean blossom thrips</name>
    <dbReference type="NCBI Taxonomy" id="439358"/>
    <lineage>
        <taxon>Eukaryota</taxon>
        <taxon>Metazoa</taxon>
        <taxon>Ecdysozoa</taxon>
        <taxon>Arthropoda</taxon>
        <taxon>Hexapoda</taxon>
        <taxon>Insecta</taxon>
        <taxon>Pterygota</taxon>
        <taxon>Neoptera</taxon>
        <taxon>Paraneoptera</taxon>
        <taxon>Thysanoptera</taxon>
        <taxon>Terebrantia</taxon>
        <taxon>Thripoidea</taxon>
        <taxon>Thripidae</taxon>
        <taxon>Megalurothrips</taxon>
    </lineage>
</organism>
<proteinExistence type="predicted"/>
<evidence type="ECO:0000256" key="1">
    <source>
        <dbReference type="SAM" id="MobiDB-lite"/>
    </source>
</evidence>
<feature type="region of interest" description="Disordered" evidence="1">
    <location>
        <begin position="60"/>
        <end position="174"/>
    </location>
</feature>
<dbReference type="AlphaFoldDB" id="A0AAV7XJB2"/>
<comment type="caution">
    <text evidence="2">The sequence shown here is derived from an EMBL/GenBank/DDBJ whole genome shotgun (WGS) entry which is preliminary data.</text>
</comment>
<feature type="compositionally biased region" description="Basic and acidic residues" evidence="1">
    <location>
        <begin position="153"/>
        <end position="162"/>
    </location>
</feature>
<feature type="compositionally biased region" description="Basic and acidic residues" evidence="1">
    <location>
        <begin position="395"/>
        <end position="410"/>
    </location>
</feature>
<feature type="region of interest" description="Disordered" evidence="1">
    <location>
        <begin position="263"/>
        <end position="414"/>
    </location>
</feature>
<evidence type="ECO:0000313" key="3">
    <source>
        <dbReference type="Proteomes" id="UP001075354"/>
    </source>
</evidence>
<feature type="compositionally biased region" description="Low complexity" evidence="1">
    <location>
        <begin position="87"/>
        <end position="98"/>
    </location>
</feature>
<name>A0AAV7XJB2_9NEOP</name>
<feature type="compositionally biased region" description="Acidic residues" evidence="1">
    <location>
        <begin position="163"/>
        <end position="174"/>
    </location>
</feature>
<feature type="compositionally biased region" description="Polar residues" evidence="1">
    <location>
        <begin position="343"/>
        <end position="353"/>
    </location>
</feature>
<feature type="compositionally biased region" description="Polar residues" evidence="1">
    <location>
        <begin position="309"/>
        <end position="320"/>
    </location>
</feature>
<protein>
    <submittedName>
        <fullName evidence="2">Uncharacterized protein</fullName>
    </submittedName>
</protein>
<feature type="compositionally biased region" description="Low complexity" evidence="1">
    <location>
        <begin position="208"/>
        <end position="219"/>
    </location>
</feature>
<sequence>MLVDLQGYDRCWQDDIMSLESYSSDLPRFNEPNHFHILPVRDDHEEVNRALTALKKEKSKLPNKMVTTDKTDSLPARRTRQAVVGASTSNSTNTTTNNSRKEPARPRMTLEEKNRQRILDRNKKEAEKRPNGKLLLKANKSNTNADPDWQPNSHEESDCDDKALDDDADDDDNSEDSIVADVLANSLAMKTSLTALVCGIRNPPEGNPGSATSASGPSPSKEELKRQNEMLKLKLQLSYDNSEPRPAAKRIFLEVPDKDSLFSSNKKAGKAVHSVNDQGPSSSKNVFQDLDDDSQFSSNQKAGKAVHSVNDQGPSSSKNVFQDLDDDSLFSSNQKAGKAVHSVNDQGPSSSKNVFHDLDDDSLFSSNQKDGKEGDRQNNPACSKLVGSLSPPSSNKKEGQDGNDDSKSDLDGDLDEDSLLAHQLYGQRADTTELMSTGIFCKTDVLTSALTNSTNCNHFCRRVMTGVLIPSKIVECTVSGQKWRAGGERAKAPKEPLHQGALKAIVETANRVAQKKKPKWAKSNMKAMKPVFSNRLVEMRQLFKSGKLQD</sequence>
<dbReference type="EMBL" id="JAPTSV010000009">
    <property type="protein sequence ID" value="KAJ1524655.1"/>
    <property type="molecule type" value="Genomic_DNA"/>
</dbReference>
<reference evidence="2" key="1">
    <citation type="submission" date="2022-12" db="EMBL/GenBank/DDBJ databases">
        <title>Chromosome-level genome assembly of the bean flower thrips Megalurothrips usitatus.</title>
        <authorList>
            <person name="Ma L."/>
            <person name="Liu Q."/>
            <person name="Li H."/>
            <person name="Cai W."/>
        </authorList>
    </citation>
    <scope>NUCLEOTIDE SEQUENCE</scope>
    <source>
        <strain evidence="2">Cailab_2022a</strain>
    </source>
</reference>
<feature type="compositionally biased region" description="Basic and acidic residues" evidence="1">
    <location>
        <begin position="99"/>
        <end position="130"/>
    </location>
</feature>
<gene>
    <name evidence="2" type="ORF">ONE63_011138</name>
</gene>
<evidence type="ECO:0000313" key="2">
    <source>
        <dbReference type="EMBL" id="KAJ1524655.1"/>
    </source>
</evidence>
<feature type="region of interest" description="Disordered" evidence="1">
    <location>
        <begin position="200"/>
        <end position="225"/>
    </location>
</feature>
<accession>A0AAV7XJB2</accession>
<dbReference type="Proteomes" id="UP001075354">
    <property type="component" value="Chromosome 9"/>
</dbReference>
<feature type="compositionally biased region" description="Polar residues" evidence="1">
    <location>
        <begin position="275"/>
        <end position="286"/>
    </location>
</feature>